<dbReference type="AlphaFoldDB" id="A0AA46TF74"/>
<feature type="compositionally biased region" description="Basic residues" evidence="1">
    <location>
        <begin position="12"/>
        <end position="22"/>
    </location>
</feature>
<dbReference type="InterPro" id="IPR038555">
    <property type="entry name" value="Zincin_1_sf"/>
</dbReference>
<evidence type="ECO:0000256" key="1">
    <source>
        <dbReference type="SAM" id="MobiDB-lite"/>
    </source>
</evidence>
<dbReference type="InterPro" id="IPR010428">
    <property type="entry name" value="Zincin_1"/>
</dbReference>
<feature type="compositionally biased region" description="Low complexity" evidence="1">
    <location>
        <begin position="24"/>
        <end position="40"/>
    </location>
</feature>
<dbReference type="Proteomes" id="UP001164390">
    <property type="component" value="Chromosome"/>
</dbReference>
<dbReference type="KEGG" id="sgrg:L0C25_15995"/>
<dbReference type="Gene3D" id="3.30.2010.20">
    <property type="match status" value="1"/>
</dbReference>
<sequence length="148" mass="16515">MRPKATHAPARSGRRRDRRGRGTRGPLALPGPLAPDGVPAQRSPAEEFDDLVLAVVDRLRTRFPERVDAVEFAVEDHPLLPEEWVRHVPYASSVPEGPDTRARVVVFRRPLLTHSEDATDLADLLLDTLIEELAVLWGVDPDDLDPPR</sequence>
<accession>A0AA46TF74</accession>
<keyword evidence="3" id="KW-1185">Reference proteome</keyword>
<dbReference type="EMBL" id="CP094970">
    <property type="protein sequence ID" value="UYM04040.1"/>
    <property type="molecule type" value="Genomic_DNA"/>
</dbReference>
<protein>
    <submittedName>
        <fullName evidence="2">Metallopeptidase family protein</fullName>
    </submittedName>
</protein>
<evidence type="ECO:0000313" key="2">
    <source>
        <dbReference type="EMBL" id="UYM04040.1"/>
    </source>
</evidence>
<gene>
    <name evidence="2" type="ORF">L0C25_15995</name>
</gene>
<dbReference type="SUPFAM" id="SSF55486">
    <property type="entry name" value="Metalloproteases ('zincins'), catalytic domain"/>
    <property type="match status" value="1"/>
</dbReference>
<feature type="region of interest" description="Disordered" evidence="1">
    <location>
        <begin position="1"/>
        <end position="44"/>
    </location>
</feature>
<dbReference type="CDD" id="cd12954">
    <property type="entry name" value="MMP_TTHA0227_like_1"/>
    <property type="match status" value="1"/>
</dbReference>
<proteinExistence type="predicted"/>
<dbReference type="Pfam" id="PF06262">
    <property type="entry name" value="Zincin_1"/>
    <property type="match status" value="1"/>
</dbReference>
<reference evidence="2" key="1">
    <citation type="submission" date="2022-01" db="EMBL/GenBank/DDBJ databases">
        <title>Nocardioidaceae gen. sp. A5X3R13.</title>
        <authorList>
            <person name="Lopez Marin M.A."/>
            <person name="Uhlik O."/>
        </authorList>
    </citation>
    <scope>NUCLEOTIDE SEQUENCE</scope>
    <source>
        <strain evidence="2">A5X3R13</strain>
    </source>
</reference>
<organism evidence="2 3">
    <name type="scientific">Solicola gregarius</name>
    <dbReference type="NCBI Taxonomy" id="2908642"/>
    <lineage>
        <taxon>Bacteria</taxon>
        <taxon>Bacillati</taxon>
        <taxon>Actinomycetota</taxon>
        <taxon>Actinomycetes</taxon>
        <taxon>Propionibacteriales</taxon>
        <taxon>Nocardioidaceae</taxon>
        <taxon>Solicola</taxon>
    </lineage>
</organism>
<dbReference type="RefSeq" id="WP_271632684.1">
    <property type="nucleotide sequence ID" value="NZ_CP094970.1"/>
</dbReference>
<name>A0AA46TF74_9ACTN</name>
<evidence type="ECO:0000313" key="3">
    <source>
        <dbReference type="Proteomes" id="UP001164390"/>
    </source>
</evidence>